<evidence type="ECO:0000313" key="1">
    <source>
        <dbReference type="EMBL" id="QSQ19644.1"/>
    </source>
</evidence>
<gene>
    <name evidence="1" type="ORF">JY651_30575</name>
</gene>
<dbReference type="Proteomes" id="UP000662747">
    <property type="component" value="Chromosome"/>
</dbReference>
<organism evidence="1 2">
    <name type="scientific">Pyxidicoccus parkwayensis</name>
    <dbReference type="NCBI Taxonomy" id="2813578"/>
    <lineage>
        <taxon>Bacteria</taxon>
        <taxon>Pseudomonadati</taxon>
        <taxon>Myxococcota</taxon>
        <taxon>Myxococcia</taxon>
        <taxon>Myxococcales</taxon>
        <taxon>Cystobacterineae</taxon>
        <taxon>Myxococcaceae</taxon>
        <taxon>Pyxidicoccus</taxon>
    </lineage>
</organism>
<name>A0ABX7NMQ8_9BACT</name>
<evidence type="ECO:0000313" key="2">
    <source>
        <dbReference type="Proteomes" id="UP000662747"/>
    </source>
</evidence>
<accession>A0ABX7NMQ8</accession>
<dbReference type="EMBL" id="CP071090">
    <property type="protein sequence ID" value="QSQ19644.1"/>
    <property type="molecule type" value="Genomic_DNA"/>
</dbReference>
<dbReference type="RefSeq" id="WP_206721228.1">
    <property type="nucleotide sequence ID" value="NZ_CP071090.1"/>
</dbReference>
<proteinExistence type="predicted"/>
<sequence>MRIYPITLRYMQQPFSHYTWIEADVERNESDFRPESFRVKQDGIQNLEHLDTKDGWKARSEWVLRSGNVFSSVEALQAAELKDHTSLGLVKPKIIRRFYARKKSAEDRKEWEEHRDVALKQRDLFVDTETKTKDLVFMPVQYRVVFTCDDAACRTEHDFSILDWGIYVLSRKMYAQRGASGAERAVIDKLEELMNPEAHEPYLFLGNTKAHSHNFMAVGLYYPPREVAKASKPDPQMTLFR</sequence>
<keyword evidence="2" id="KW-1185">Reference proteome</keyword>
<reference evidence="1 2" key="1">
    <citation type="submission" date="2021-02" db="EMBL/GenBank/DDBJ databases">
        <title>De Novo genome assembly of isolated myxobacteria.</title>
        <authorList>
            <person name="Stevens D.C."/>
        </authorList>
    </citation>
    <scope>NUCLEOTIDE SEQUENCE [LARGE SCALE GENOMIC DNA]</scope>
    <source>
        <strain evidence="2">SCPEA02</strain>
    </source>
</reference>
<protein>
    <submittedName>
        <fullName evidence="1">Uncharacterized protein</fullName>
    </submittedName>
</protein>